<sequence>MKLQARPCSTPDTRSKAPAIPSIPETTGDGSSFAHDQGSFQTVLYSDDKTLRHAGLAMIAHAFVHHQRSRATPARHINEDALATAFLPDASACQPPDPALAVLARTAASWFAPTLATAIHLSAEHGRIRVAGHVCNARPLAYLKIALLRLPGVVGLDMTVTVEATTDPLRAENVALQRHHVG</sequence>
<dbReference type="RefSeq" id="WP_260785181.1">
    <property type="nucleotide sequence ID" value="NZ_JAOCQI010000004.1"/>
</dbReference>
<evidence type="ECO:0008006" key="4">
    <source>
        <dbReference type="Google" id="ProtNLM"/>
    </source>
</evidence>
<gene>
    <name evidence="2" type="ORF">N5J06_24570</name>
</gene>
<evidence type="ECO:0000313" key="2">
    <source>
        <dbReference type="EMBL" id="MCT7314156.1"/>
    </source>
</evidence>
<accession>A0ABT2LFK3</accession>
<organism evidence="2 3">
    <name type="scientific">Ralstonia mojiangensis</name>
    <dbReference type="NCBI Taxonomy" id="2953895"/>
    <lineage>
        <taxon>Bacteria</taxon>
        <taxon>Pseudomonadati</taxon>
        <taxon>Pseudomonadota</taxon>
        <taxon>Betaproteobacteria</taxon>
        <taxon>Burkholderiales</taxon>
        <taxon>Burkholderiaceae</taxon>
        <taxon>Ralstonia</taxon>
    </lineage>
</organism>
<protein>
    <recommendedName>
        <fullName evidence="4">BON domain-containing protein</fullName>
    </recommendedName>
</protein>
<keyword evidence="3" id="KW-1185">Reference proteome</keyword>
<name>A0ABT2LFK3_9RALS</name>
<dbReference type="EMBL" id="JAOCQI010000004">
    <property type="protein sequence ID" value="MCT7314156.1"/>
    <property type="molecule type" value="Genomic_DNA"/>
</dbReference>
<proteinExistence type="predicted"/>
<feature type="region of interest" description="Disordered" evidence="1">
    <location>
        <begin position="1"/>
        <end position="33"/>
    </location>
</feature>
<evidence type="ECO:0000313" key="3">
    <source>
        <dbReference type="Proteomes" id="UP001164420"/>
    </source>
</evidence>
<comment type="caution">
    <text evidence="2">The sequence shown here is derived from an EMBL/GenBank/DDBJ whole genome shotgun (WGS) entry which is preliminary data.</text>
</comment>
<evidence type="ECO:0000256" key="1">
    <source>
        <dbReference type="SAM" id="MobiDB-lite"/>
    </source>
</evidence>
<reference evidence="2 3" key="1">
    <citation type="journal article" date="2023" name="Front. Microbiol.">
        <title>Ralstonia chuxiongensis sp. nov., Ralstonia mojiangensis sp. nov., and Ralstonia soli sp. nov., isolated from tobacco fields, are three novel species in the family Burkholderiaceae.</title>
        <authorList>
            <person name="Lu C.H."/>
            <person name="Zhang Y.Y."/>
            <person name="Jiang N."/>
            <person name="Chen W."/>
            <person name="Shao X."/>
            <person name="Zhao Z.M."/>
            <person name="Lu W.L."/>
            <person name="Hu X."/>
            <person name="Xi Y.X."/>
            <person name="Zou S.Y."/>
            <person name="Wei Q.J."/>
            <person name="Lin Z.L."/>
            <person name="Gong L."/>
            <person name="Gai X.T."/>
            <person name="Zhang L.Q."/>
            <person name="Li J.Y."/>
            <person name="Jin Y."/>
            <person name="Xia Z.Y."/>
        </authorList>
    </citation>
    <scope>NUCLEOTIDE SEQUENCE [LARGE SCALE GENOMIC DNA]</scope>
    <source>
        <strain evidence="2 3">22TCJT01-1</strain>
    </source>
</reference>
<dbReference type="Proteomes" id="UP001164420">
    <property type="component" value="Unassembled WGS sequence"/>
</dbReference>